<accession>A0ABW5IUJ7</accession>
<proteinExistence type="predicted"/>
<protein>
    <recommendedName>
        <fullName evidence="3">Outer membrane protein beta-barrel domain-containing protein</fullName>
    </recommendedName>
</protein>
<dbReference type="RefSeq" id="WP_380749407.1">
    <property type="nucleotide sequence ID" value="NZ_JBHULT010000006.1"/>
</dbReference>
<dbReference type="EMBL" id="JBHULT010000006">
    <property type="protein sequence ID" value="MFD2517364.1"/>
    <property type="molecule type" value="Genomic_DNA"/>
</dbReference>
<keyword evidence="2" id="KW-1185">Reference proteome</keyword>
<reference evidence="2" key="1">
    <citation type="journal article" date="2019" name="Int. J. Syst. Evol. Microbiol.">
        <title>The Global Catalogue of Microorganisms (GCM) 10K type strain sequencing project: providing services to taxonomists for standard genome sequencing and annotation.</title>
        <authorList>
            <consortium name="The Broad Institute Genomics Platform"/>
            <consortium name="The Broad Institute Genome Sequencing Center for Infectious Disease"/>
            <person name="Wu L."/>
            <person name="Ma J."/>
        </authorList>
    </citation>
    <scope>NUCLEOTIDE SEQUENCE [LARGE SCALE GENOMIC DNA]</scope>
    <source>
        <strain evidence="2">KCTC 42585</strain>
    </source>
</reference>
<sequence length="225" mass="25475">MNLKHFFLITGLFFLSFHGTAQQLWDGQYNRLGLQAGANRFDIVTNNLPVNPGISWTAGFTTRASFYEDFQFVYGINFYDFKMTMDGREKIELSSPAAEIEYTMIGVQANFFGSYKLYDHYLSVEAGPVLQVNGKMDARQDKEYYYVGNYDVNAIDLEKVGTVNFNLAFGLSGGFETFKFWAQYQYGLNNILGKLNDQGLKEKDGSFPTLKGHMSMISGGIVIFL</sequence>
<evidence type="ECO:0008006" key="3">
    <source>
        <dbReference type="Google" id="ProtNLM"/>
    </source>
</evidence>
<evidence type="ECO:0000313" key="2">
    <source>
        <dbReference type="Proteomes" id="UP001597468"/>
    </source>
</evidence>
<dbReference type="Proteomes" id="UP001597468">
    <property type="component" value="Unassembled WGS sequence"/>
</dbReference>
<evidence type="ECO:0000313" key="1">
    <source>
        <dbReference type="EMBL" id="MFD2517364.1"/>
    </source>
</evidence>
<gene>
    <name evidence="1" type="ORF">ACFSTG_05620</name>
</gene>
<organism evidence="1 2">
    <name type="scientific">Salinimicrobium flavum</name>
    <dbReference type="NCBI Taxonomy" id="1737065"/>
    <lineage>
        <taxon>Bacteria</taxon>
        <taxon>Pseudomonadati</taxon>
        <taxon>Bacteroidota</taxon>
        <taxon>Flavobacteriia</taxon>
        <taxon>Flavobacteriales</taxon>
        <taxon>Flavobacteriaceae</taxon>
        <taxon>Salinimicrobium</taxon>
    </lineage>
</organism>
<name>A0ABW5IUJ7_9FLAO</name>
<comment type="caution">
    <text evidence="1">The sequence shown here is derived from an EMBL/GenBank/DDBJ whole genome shotgun (WGS) entry which is preliminary data.</text>
</comment>